<organism evidence="10 11">
    <name type="scientific">Brachionus plicatilis</name>
    <name type="common">Marine rotifer</name>
    <name type="synonym">Brachionus muelleri</name>
    <dbReference type="NCBI Taxonomy" id="10195"/>
    <lineage>
        <taxon>Eukaryota</taxon>
        <taxon>Metazoa</taxon>
        <taxon>Spiralia</taxon>
        <taxon>Gnathifera</taxon>
        <taxon>Rotifera</taxon>
        <taxon>Eurotatoria</taxon>
        <taxon>Monogononta</taxon>
        <taxon>Pseudotrocha</taxon>
        <taxon>Ploima</taxon>
        <taxon>Brachionidae</taxon>
        <taxon>Brachionus</taxon>
    </lineage>
</organism>
<feature type="region of interest" description="Disordered" evidence="7">
    <location>
        <begin position="106"/>
        <end position="126"/>
    </location>
</feature>
<evidence type="ECO:0000256" key="5">
    <source>
        <dbReference type="PIRNR" id="PIRNR037207"/>
    </source>
</evidence>
<proteinExistence type="inferred from homology"/>
<comment type="function">
    <text evidence="5">Involved in the post-translational conjugation of arginine to the N-terminal aspartate or glutamate of a protein. This arginylation is required for degradation of the protein via the ubiquitin pathway.</text>
</comment>
<dbReference type="InterPro" id="IPR016181">
    <property type="entry name" value="Acyl_CoA_acyltransferase"/>
</dbReference>
<evidence type="ECO:0000256" key="7">
    <source>
        <dbReference type="SAM" id="MobiDB-lite"/>
    </source>
</evidence>
<dbReference type="STRING" id="10195.A0A3M7RIU4"/>
<dbReference type="PANTHER" id="PTHR21367">
    <property type="entry name" value="ARGININE-TRNA-PROTEIN TRANSFERASE 1"/>
    <property type="match status" value="1"/>
</dbReference>
<dbReference type="InterPro" id="IPR030700">
    <property type="entry name" value="N-end_Aminoacyl_Trfase"/>
</dbReference>
<evidence type="ECO:0000256" key="1">
    <source>
        <dbReference type="ARBA" id="ARBA00009991"/>
    </source>
</evidence>
<evidence type="ECO:0000259" key="9">
    <source>
        <dbReference type="Pfam" id="PF04377"/>
    </source>
</evidence>
<keyword evidence="4 5" id="KW-0012">Acyltransferase</keyword>
<dbReference type="InterPro" id="IPR017137">
    <property type="entry name" value="Arg-tRNA-P_Trfase_1_euk"/>
</dbReference>
<dbReference type="PIRSF" id="PIRSF037207">
    <property type="entry name" value="ATE1_euk"/>
    <property type="match status" value="1"/>
</dbReference>
<dbReference type="InterPro" id="IPR007471">
    <property type="entry name" value="N-end_Aminoacyl_Trfase_N"/>
</dbReference>
<dbReference type="OrthoDB" id="74183at2759"/>
<evidence type="ECO:0000256" key="3">
    <source>
        <dbReference type="ARBA" id="ARBA00022786"/>
    </source>
</evidence>
<feature type="coiled-coil region" evidence="6">
    <location>
        <begin position="168"/>
        <end position="204"/>
    </location>
</feature>
<evidence type="ECO:0000256" key="6">
    <source>
        <dbReference type="SAM" id="Coils"/>
    </source>
</evidence>
<comment type="similarity">
    <text evidence="1 5">Belongs to the R-transferase family.</text>
</comment>
<dbReference type="EC" id="2.3.2.8" evidence="5"/>
<dbReference type="Pfam" id="PF04377">
    <property type="entry name" value="ATE_C"/>
    <property type="match status" value="1"/>
</dbReference>
<dbReference type="Proteomes" id="UP000276133">
    <property type="component" value="Unassembled WGS sequence"/>
</dbReference>
<name>A0A3M7RIU4_BRAPC</name>
<protein>
    <recommendedName>
        <fullName evidence="5">Arginyl-tRNA--protein transferase 1</fullName>
        <shortName evidence="5">Arginyltransferase 1</shortName>
        <shortName evidence="5">R-transferase 1</shortName>
        <ecNumber evidence="5">2.3.2.8</ecNumber>
    </recommendedName>
    <alternativeName>
        <fullName evidence="5">Arginine-tRNA--protein transferase 1</fullName>
    </alternativeName>
</protein>
<keyword evidence="11" id="KW-1185">Reference proteome</keyword>
<dbReference type="InterPro" id="IPR007472">
    <property type="entry name" value="N-end_Aminoacyl_Trfase_C"/>
</dbReference>
<evidence type="ECO:0000259" key="8">
    <source>
        <dbReference type="Pfam" id="PF04376"/>
    </source>
</evidence>
<dbReference type="AlphaFoldDB" id="A0A3M7RIU4"/>
<dbReference type="PANTHER" id="PTHR21367:SF1">
    <property type="entry name" value="ARGINYL-TRNA--PROTEIN TRANSFERASE 1"/>
    <property type="match status" value="1"/>
</dbReference>
<dbReference type="GO" id="GO:0005737">
    <property type="term" value="C:cytoplasm"/>
    <property type="evidence" value="ECO:0007669"/>
    <property type="project" value="TreeGrafter"/>
</dbReference>
<keyword evidence="2 5" id="KW-0808">Transferase</keyword>
<feature type="domain" description="N-end rule aminoacyl transferase C-terminal" evidence="9">
    <location>
        <begin position="247"/>
        <end position="409"/>
    </location>
</feature>
<dbReference type="GO" id="GO:0004057">
    <property type="term" value="F:arginyl-tRNA--protein transferase activity"/>
    <property type="evidence" value="ECO:0007669"/>
    <property type="project" value="UniProtKB-EC"/>
</dbReference>
<evidence type="ECO:0000313" key="11">
    <source>
        <dbReference type="Proteomes" id="UP000276133"/>
    </source>
</evidence>
<comment type="catalytic activity">
    <reaction evidence="5">
        <text>an N-terminal L-alpha-aminoacyl-[protein] + L-arginyl-tRNA(Arg) = an N-terminal L-arginyl-L-aminoacyl-[protein] + tRNA(Arg) + H(+)</text>
        <dbReference type="Rhea" id="RHEA:10208"/>
        <dbReference type="Rhea" id="RHEA-COMP:9658"/>
        <dbReference type="Rhea" id="RHEA-COMP:9673"/>
        <dbReference type="Rhea" id="RHEA-COMP:10636"/>
        <dbReference type="Rhea" id="RHEA-COMP:10638"/>
        <dbReference type="ChEBI" id="CHEBI:15378"/>
        <dbReference type="ChEBI" id="CHEBI:78442"/>
        <dbReference type="ChEBI" id="CHEBI:78513"/>
        <dbReference type="ChEBI" id="CHEBI:78597"/>
        <dbReference type="ChEBI" id="CHEBI:83562"/>
        <dbReference type="EC" id="2.3.2.8"/>
    </reaction>
</comment>
<gene>
    <name evidence="10" type="ORF">BpHYR1_015853</name>
</gene>
<dbReference type="Pfam" id="PF04376">
    <property type="entry name" value="ATE_N"/>
    <property type="match status" value="1"/>
</dbReference>
<feature type="domain" description="N-end aminoacyl transferase N-terminal" evidence="8">
    <location>
        <begin position="20"/>
        <end position="89"/>
    </location>
</feature>
<evidence type="ECO:0000256" key="2">
    <source>
        <dbReference type="ARBA" id="ARBA00022679"/>
    </source>
</evidence>
<dbReference type="EMBL" id="REGN01003328">
    <property type="protein sequence ID" value="RNA23215.1"/>
    <property type="molecule type" value="Genomic_DNA"/>
</dbReference>
<evidence type="ECO:0000256" key="4">
    <source>
        <dbReference type="ARBA" id="ARBA00023315"/>
    </source>
</evidence>
<sequence>MSNQCHSSVSLYTIDNPIPHHCGYCDTKGSVSSGMTAEKMTIQDYQSLIDRGWRRSGTYLYKPKMDRTCCPLYTIKCDSKNFQLRKSQKNTLKLIKNFLEQNKRKTCTKNSEATQQGSSPLKFSNDNIQNRINQTENTNAKKIMDFFLKSNLNLTEIEANKPEDVLGVKKLKAKHVRLYKKILKLKKKNQINNQLDILKNLKRNPSQHEQDCIEKYLSIPSSVQNKLELRLVRSFPPSREFKESLDEEHKIYTKYQTKIHQDKPSECSMSQFKRFLCDSPLLADSYKGPLTNSDLSKLSNEKHFRNDIAGDVSSIGYGSFHQQFILNGKIIGVGVIDILNNCVSSVYFFYDPDYHFLNLGTYSALREIALVRQINKLDNDIKWYYLGFYVHTCIKMRYKAFYYPSYLLCPEVYTWHPIEECIKILNTSKYSRFAPREKGNHTITEDQDQIENVENVKIKFSVRGHSRMINFQEFCNFLNPNYIPEFTNLVLNYCKLFGKTVSERIVINFD</sequence>
<keyword evidence="3 5" id="KW-0833">Ubl conjugation pathway</keyword>
<reference evidence="10 11" key="1">
    <citation type="journal article" date="2018" name="Sci. Rep.">
        <title>Genomic signatures of local adaptation to the degree of environmental predictability in rotifers.</title>
        <authorList>
            <person name="Franch-Gras L."/>
            <person name="Hahn C."/>
            <person name="Garcia-Roger E.M."/>
            <person name="Carmona M.J."/>
            <person name="Serra M."/>
            <person name="Gomez A."/>
        </authorList>
    </citation>
    <scope>NUCLEOTIDE SEQUENCE [LARGE SCALE GENOMIC DNA]</scope>
    <source>
        <strain evidence="10">HYR1</strain>
    </source>
</reference>
<keyword evidence="6" id="KW-0175">Coiled coil</keyword>
<accession>A0A3M7RIU4</accession>
<dbReference type="SUPFAM" id="SSF55729">
    <property type="entry name" value="Acyl-CoA N-acyltransferases (Nat)"/>
    <property type="match status" value="1"/>
</dbReference>
<feature type="compositionally biased region" description="Polar residues" evidence="7">
    <location>
        <begin position="108"/>
        <end position="126"/>
    </location>
</feature>
<evidence type="ECO:0000313" key="10">
    <source>
        <dbReference type="EMBL" id="RNA23215.1"/>
    </source>
</evidence>
<comment type="caution">
    <text evidence="10">The sequence shown here is derived from an EMBL/GenBank/DDBJ whole genome shotgun (WGS) entry which is preliminary data.</text>
</comment>